<dbReference type="InterPro" id="IPR017871">
    <property type="entry name" value="ABC_transporter-like_CS"/>
</dbReference>
<dbReference type="GO" id="GO:0016020">
    <property type="term" value="C:membrane"/>
    <property type="evidence" value="ECO:0007669"/>
    <property type="project" value="UniProtKB-SubCell"/>
</dbReference>
<feature type="domain" description="ABC transporter" evidence="10">
    <location>
        <begin position="179"/>
        <end position="412"/>
    </location>
</feature>
<dbReference type="PROSITE" id="PS50893">
    <property type="entry name" value="ABC_TRANSPORTER_2"/>
    <property type="match status" value="1"/>
</dbReference>
<dbReference type="Pfam" id="PF00005">
    <property type="entry name" value="ABC_tran"/>
    <property type="match status" value="1"/>
</dbReference>
<protein>
    <submittedName>
        <fullName evidence="12">ABC transporter</fullName>
    </submittedName>
</protein>
<keyword evidence="6" id="KW-0067">ATP-binding</keyword>
<dbReference type="PANTHER" id="PTHR24223:SF456">
    <property type="entry name" value="MULTIDRUG RESISTANCE-ASSOCIATED PROTEIN LETHAL(2)03659"/>
    <property type="match status" value="1"/>
</dbReference>
<dbReference type="Gene3D" id="1.20.1560.10">
    <property type="entry name" value="ABC transporter type 1, transmembrane domain"/>
    <property type="match status" value="1"/>
</dbReference>
<evidence type="ECO:0000313" key="12">
    <source>
        <dbReference type="EMBL" id="KAK1734614.1"/>
    </source>
</evidence>
<keyword evidence="13" id="KW-1185">Reference proteome</keyword>
<evidence type="ECO:0000256" key="9">
    <source>
        <dbReference type="SAM" id="Phobius"/>
    </source>
</evidence>
<gene>
    <name evidence="12" type="ORF">QTG54_014487</name>
</gene>
<dbReference type="EMBL" id="JATAAI010000037">
    <property type="protein sequence ID" value="KAK1734614.1"/>
    <property type="molecule type" value="Genomic_DNA"/>
</dbReference>
<name>A0AAD8XVZ9_9STRA</name>
<organism evidence="12 13">
    <name type="scientific">Skeletonema marinoi</name>
    <dbReference type="NCBI Taxonomy" id="267567"/>
    <lineage>
        <taxon>Eukaryota</taxon>
        <taxon>Sar</taxon>
        <taxon>Stramenopiles</taxon>
        <taxon>Ochrophyta</taxon>
        <taxon>Bacillariophyta</taxon>
        <taxon>Coscinodiscophyceae</taxon>
        <taxon>Thalassiosirophycidae</taxon>
        <taxon>Thalassiosirales</taxon>
        <taxon>Skeletonemataceae</taxon>
        <taxon>Skeletonema</taxon>
        <taxon>Skeletonema marinoi-dohrnii complex</taxon>
    </lineage>
</organism>
<evidence type="ECO:0000256" key="7">
    <source>
        <dbReference type="ARBA" id="ARBA00022989"/>
    </source>
</evidence>
<comment type="caution">
    <text evidence="12">The sequence shown here is derived from an EMBL/GenBank/DDBJ whole genome shotgun (WGS) entry which is preliminary data.</text>
</comment>
<evidence type="ECO:0000256" key="6">
    <source>
        <dbReference type="ARBA" id="ARBA00022840"/>
    </source>
</evidence>
<comment type="similarity">
    <text evidence="2">Belongs to the ABC transporter superfamily. ABCC family. Conjugate transporter (TC 3.A.1.208) subfamily.</text>
</comment>
<evidence type="ECO:0000259" key="10">
    <source>
        <dbReference type="PROSITE" id="PS50893"/>
    </source>
</evidence>
<keyword evidence="7 9" id="KW-1133">Transmembrane helix</keyword>
<keyword evidence="5" id="KW-0547">Nucleotide-binding</keyword>
<evidence type="ECO:0000259" key="11">
    <source>
        <dbReference type="PROSITE" id="PS50929"/>
    </source>
</evidence>
<evidence type="ECO:0000256" key="5">
    <source>
        <dbReference type="ARBA" id="ARBA00022741"/>
    </source>
</evidence>
<dbReference type="InterPro" id="IPR050173">
    <property type="entry name" value="ABC_transporter_C-like"/>
</dbReference>
<evidence type="ECO:0000256" key="3">
    <source>
        <dbReference type="ARBA" id="ARBA00022448"/>
    </source>
</evidence>
<dbReference type="GO" id="GO:0140359">
    <property type="term" value="F:ABC-type transporter activity"/>
    <property type="evidence" value="ECO:0007669"/>
    <property type="project" value="InterPro"/>
</dbReference>
<dbReference type="GO" id="GO:0016887">
    <property type="term" value="F:ATP hydrolysis activity"/>
    <property type="evidence" value="ECO:0007669"/>
    <property type="project" value="InterPro"/>
</dbReference>
<dbReference type="InterPro" id="IPR011527">
    <property type="entry name" value="ABC1_TM_dom"/>
</dbReference>
<dbReference type="GO" id="GO:0005524">
    <property type="term" value="F:ATP binding"/>
    <property type="evidence" value="ECO:0007669"/>
    <property type="project" value="UniProtKB-KW"/>
</dbReference>
<keyword evidence="3" id="KW-0813">Transport</keyword>
<dbReference type="PANTHER" id="PTHR24223">
    <property type="entry name" value="ATP-BINDING CASSETTE SUB-FAMILY C"/>
    <property type="match status" value="1"/>
</dbReference>
<dbReference type="InterPro" id="IPR036640">
    <property type="entry name" value="ABC1_TM_sf"/>
</dbReference>
<feature type="transmembrane region" description="Helical" evidence="9">
    <location>
        <begin position="111"/>
        <end position="131"/>
    </location>
</feature>
<dbReference type="FunFam" id="3.40.50.300:FF:000838">
    <property type="entry name" value="ABC multidrug transporter (Eurofung)"/>
    <property type="match status" value="1"/>
</dbReference>
<dbReference type="PROSITE" id="PS00211">
    <property type="entry name" value="ABC_TRANSPORTER_1"/>
    <property type="match status" value="1"/>
</dbReference>
<reference evidence="12" key="1">
    <citation type="submission" date="2023-06" db="EMBL/GenBank/DDBJ databases">
        <title>Survivors Of The Sea: Transcriptome response of Skeletonema marinoi to long-term dormancy.</title>
        <authorList>
            <person name="Pinder M.I.M."/>
            <person name="Kourtchenko O."/>
            <person name="Robertson E.K."/>
            <person name="Larsson T."/>
            <person name="Maumus F."/>
            <person name="Osuna-Cruz C.M."/>
            <person name="Vancaester E."/>
            <person name="Stenow R."/>
            <person name="Vandepoele K."/>
            <person name="Ploug H."/>
            <person name="Bruchert V."/>
            <person name="Godhe A."/>
            <person name="Topel M."/>
        </authorList>
    </citation>
    <scope>NUCLEOTIDE SEQUENCE</scope>
    <source>
        <strain evidence="12">R05AC</strain>
    </source>
</reference>
<dbReference type="SMART" id="SM00382">
    <property type="entry name" value="AAA"/>
    <property type="match status" value="1"/>
</dbReference>
<keyword evidence="4 9" id="KW-0812">Transmembrane</keyword>
<dbReference type="InterPro" id="IPR003593">
    <property type="entry name" value="AAA+_ATPase"/>
</dbReference>
<accession>A0AAD8XVZ9</accession>
<evidence type="ECO:0000313" key="13">
    <source>
        <dbReference type="Proteomes" id="UP001224775"/>
    </source>
</evidence>
<dbReference type="AlphaFoldDB" id="A0AAD8XVZ9"/>
<evidence type="ECO:0000256" key="8">
    <source>
        <dbReference type="ARBA" id="ARBA00023136"/>
    </source>
</evidence>
<dbReference type="Gene3D" id="3.40.50.300">
    <property type="entry name" value="P-loop containing nucleotide triphosphate hydrolases"/>
    <property type="match status" value="1"/>
</dbReference>
<sequence length="438" mass="49129">MCYFIKLRRIFVKTTREVKRIEGMARSPIFAMMSESLKGVRTIRCNGKMNYFFNKFEDIQTAHTKAAFAFTVCSRWFAFNLDIISFVFTSVASFSAVLFHDRGWLDIQPSVLGLALTLLIQISTTNFPWIVRQSAEVTNQMVSVERLHEFQELPSEAPFKLDRDKEVDENWPVSPSIIVRDLTVRYRSSLPVCLDGLSFAVGAGERLGVVGRTGSGKSSLVQSLLRLLEAEKGFIEVDGIDVRSLGLHRLRTAVAVIPQHPVLFSGYTVRDNLDPFTKFEDDTIWDALKSVQMFDAIKALPLQLDAAVAREGSNFSVGQRQLLCLARAVLLRNNIIVLDEPSANVDSKTDQLLQKTLREKFSQATIISVAHRLDTIIDYDKVLVLGDGKMIEFGSPSALLSKEDGHFLSLVNSTGDEMARSLFKRARDHDRQAANEGE</sequence>
<dbReference type="InterPro" id="IPR027417">
    <property type="entry name" value="P-loop_NTPase"/>
</dbReference>
<dbReference type="InterPro" id="IPR003439">
    <property type="entry name" value="ABC_transporter-like_ATP-bd"/>
</dbReference>
<dbReference type="CDD" id="cd03244">
    <property type="entry name" value="ABCC_MRP_domain2"/>
    <property type="match status" value="1"/>
</dbReference>
<dbReference type="SUPFAM" id="SSF52540">
    <property type="entry name" value="P-loop containing nucleoside triphosphate hydrolases"/>
    <property type="match status" value="1"/>
</dbReference>
<dbReference type="PROSITE" id="PS50929">
    <property type="entry name" value="ABC_TM1F"/>
    <property type="match status" value="1"/>
</dbReference>
<comment type="subcellular location">
    <subcellularLocation>
        <location evidence="1">Membrane</location>
        <topology evidence="1">Multi-pass membrane protein</topology>
    </subcellularLocation>
</comment>
<dbReference type="SUPFAM" id="SSF90123">
    <property type="entry name" value="ABC transporter transmembrane region"/>
    <property type="match status" value="1"/>
</dbReference>
<evidence type="ECO:0000256" key="4">
    <source>
        <dbReference type="ARBA" id="ARBA00022692"/>
    </source>
</evidence>
<feature type="transmembrane region" description="Helical" evidence="9">
    <location>
        <begin position="77"/>
        <end position="99"/>
    </location>
</feature>
<dbReference type="Proteomes" id="UP001224775">
    <property type="component" value="Unassembled WGS sequence"/>
</dbReference>
<evidence type="ECO:0000256" key="1">
    <source>
        <dbReference type="ARBA" id="ARBA00004141"/>
    </source>
</evidence>
<keyword evidence="8 9" id="KW-0472">Membrane</keyword>
<dbReference type="Pfam" id="PF00664">
    <property type="entry name" value="ABC_membrane"/>
    <property type="match status" value="1"/>
</dbReference>
<feature type="domain" description="ABC transmembrane type-1" evidence="11">
    <location>
        <begin position="7"/>
        <end position="124"/>
    </location>
</feature>
<proteinExistence type="inferred from homology"/>
<evidence type="ECO:0000256" key="2">
    <source>
        <dbReference type="ARBA" id="ARBA00009726"/>
    </source>
</evidence>